<dbReference type="PANTHER" id="PTHR30537">
    <property type="entry name" value="HTH-TYPE TRANSCRIPTIONAL REGULATOR"/>
    <property type="match status" value="1"/>
</dbReference>
<dbReference type="Gene3D" id="1.10.10.10">
    <property type="entry name" value="Winged helix-like DNA-binding domain superfamily/Winged helix DNA-binding domain"/>
    <property type="match status" value="1"/>
</dbReference>
<dbReference type="FunFam" id="1.10.10.10:FF:000001">
    <property type="entry name" value="LysR family transcriptional regulator"/>
    <property type="match status" value="1"/>
</dbReference>
<keyword evidence="4" id="KW-0804">Transcription</keyword>
<dbReference type="PROSITE" id="PS50931">
    <property type="entry name" value="HTH_LYSR"/>
    <property type="match status" value="1"/>
</dbReference>
<protein>
    <submittedName>
        <fullName evidence="6">LysR family transcriptional regulator</fullName>
    </submittedName>
</protein>
<keyword evidence="7" id="KW-1185">Reference proteome</keyword>
<dbReference type="PANTHER" id="PTHR30537:SF5">
    <property type="entry name" value="HTH-TYPE TRANSCRIPTIONAL ACTIVATOR TTDR-RELATED"/>
    <property type="match status" value="1"/>
</dbReference>
<accession>A0A848LVB1</accession>
<dbReference type="InterPro" id="IPR005119">
    <property type="entry name" value="LysR_subst-bd"/>
</dbReference>
<dbReference type="AlphaFoldDB" id="A0A848LVB1"/>
<sequence>MESLSAIGVFVRVAEASSFALAARTLGITPSAASKSVARLEERLGTRLFQRTTRRMHLTEPGTRFYERCVRILEELREAETDLSREQRAPRGRLRVSVPEFVALRFLIPALPRFRKEFPKLELQLDLDDHVRDIVGDGLDAAVRCGELTDSRLMRRRFRPKRFILCASPEYLQARGLPRTVEDLAGHDCIRYRFTSTGRIEEWSLRQEPGAPAPRIPETFSFNNGEAVLQAAKVGLGVAQVLELMALPELAAGTLQPVLPGLTVERGALWLVWPPARPTPPKVKVFGDFLARLFAQVS</sequence>
<dbReference type="EMBL" id="JABBJJ010000332">
    <property type="protein sequence ID" value="NMO21550.1"/>
    <property type="molecule type" value="Genomic_DNA"/>
</dbReference>
<organism evidence="6 7">
    <name type="scientific">Pyxidicoccus fallax</name>
    <dbReference type="NCBI Taxonomy" id="394095"/>
    <lineage>
        <taxon>Bacteria</taxon>
        <taxon>Pseudomonadati</taxon>
        <taxon>Myxococcota</taxon>
        <taxon>Myxococcia</taxon>
        <taxon>Myxococcales</taxon>
        <taxon>Cystobacterineae</taxon>
        <taxon>Myxococcaceae</taxon>
        <taxon>Pyxidicoccus</taxon>
    </lineage>
</organism>
<dbReference type="InterPro" id="IPR000847">
    <property type="entry name" value="LysR_HTH_N"/>
</dbReference>
<proteinExistence type="inferred from homology"/>
<evidence type="ECO:0000256" key="3">
    <source>
        <dbReference type="ARBA" id="ARBA00023125"/>
    </source>
</evidence>
<evidence type="ECO:0000256" key="4">
    <source>
        <dbReference type="ARBA" id="ARBA00023163"/>
    </source>
</evidence>
<comment type="caution">
    <text evidence="6">The sequence shown here is derived from an EMBL/GenBank/DDBJ whole genome shotgun (WGS) entry which is preliminary data.</text>
</comment>
<dbReference type="SUPFAM" id="SSF53850">
    <property type="entry name" value="Periplasmic binding protein-like II"/>
    <property type="match status" value="1"/>
</dbReference>
<feature type="domain" description="HTH lysR-type" evidence="5">
    <location>
        <begin position="1"/>
        <end position="59"/>
    </location>
</feature>
<dbReference type="InterPro" id="IPR036388">
    <property type="entry name" value="WH-like_DNA-bd_sf"/>
</dbReference>
<dbReference type="PRINTS" id="PR00039">
    <property type="entry name" value="HTHLYSR"/>
</dbReference>
<dbReference type="GO" id="GO:0003677">
    <property type="term" value="F:DNA binding"/>
    <property type="evidence" value="ECO:0007669"/>
    <property type="project" value="UniProtKB-KW"/>
</dbReference>
<dbReference type="CDD" id="cd08422">
    <property type="entry name" value="PBP2_CrgA_like"/>
    <property type="match status" value="1"/>
</dbReference>
<dbReference type="SUPFAM" id="SSF46785">
    <property type="entry name" value="Winged helix' DNA-binding domain"/>
    <property type="match status" value="1"/>
</dbReference>
<evidence type="ECO:0000313" key="7">
    <source>
        <dbReference type="Proteomes" id="UP000518300"/>
    </source>
</evidence>
<dbReference type="Pfam" id="PF03466">
    <property type="entry name" value="LysR_substrate"/>
    <property type="match status" value="1"/>
</dbReference>
<keyword evidence="3" id="KW-0238">DNA-binding</keyword>
<evidence type="ECO:0000256" key="2">
    <source>
        <dbReference type="ARBA" id="ARBA00023015"/>
    </source>
</evidence>
<gene>
    <name evidence="6" type="ORF">HG543_42895</name>
</gene>
<name>A0A848LVB1_9BACT</name>
<dbReference type="InterPro" id="IPR036390">
    <property type="entry name" value="WH_DNA-bd_sf"/>
</dbReference>
<dbReference type="InterPro" id="IPR058163">
    <property type="entry name" value="LysR-type_TF_proteobact-type"/>
</dbReference>
<dbReference type="Pfam" id="PF00126">
    <property type="entry name" value="HTH_1"/>
    <property type="match status" value="1"/>
</dbReference>
<keyword evidence="2" id="KW-0805">Transcription regulation</keyword>
<reference evidence="6 7" key="1">
    <citation type="submission" date="2020-04" db="EMBL/GenBank/DDBJ databases">
        <title>Draft genome of Pyxidicoccus fallax type strain.</title>
        <authorList>
            <person name="Whitworth D.E."/>
        </authorList>
    </citation>
    <scope>NUCLEOTIDE SEQUENCE [LARGE SCALE GENOMIC DNA]</scope>
    <source>
        <strain evidence="6 7">DSM 14698</strain>
    </source>
</reference>
<dbReference type="Proteomes" id="UP000518300">
    <property type="component" value="Unassembled WGS sequence"/>
</dbReference>
<evidence type="ECO:0000259" key="5">
    <source>
        <dbReference type="PROSITE" id="PS50931"/>
    </source>
</evidence>
<evidence type="ECO:0000313" key="6">
    <source>
        <dbReference type="EMBL" id="NMO21550.1"/>
    </source>
</evidence>
<comment type="similarity">
    <text evidence="1">Belongs to the LysR transcriptional regulatory family.</text>
</comment>
<dbReference type="RefSeq" id="WP_169350734.1">
    <property type="nucleotide sequence ID" value="NZ_JABBJJ010000332.1"/>
</dbReference>
<dbReference type="GO" id="GO:0003700">
    <property type="term" value="F:DNA-binding transcription factor activity"/>
    <property type="evidence" value="ECO:0007669"/>
    <property type="project" value="InterPro"/>
</dbReference>
<evidence type="ECO:0000256" key="1">
    <source>
        <dbReference type="ARBA" id="ARBA00009437"/>
    </source>
</evidence>
<dbReference type="Gene3D" id="3.40.190.290">
    <property type="match status" value="1"/>
</dbReference>